<keyword evidence="6 10" id="KW-0407">Ion channel</keyword>
<keyword evidence="10" id="KW-0915">Sodium</keyword>
<evidence type="ECO:0000256" key="8">
    <source>
        <dbReference type="ARBA" id="ARBA00035585"/>
    </source>
</evidence>
<dbReference type="GO" id="GO:0005886">
    <property type="term" value="C:plasma membrane"/>
    <property type="evidence" value="ECO:0007669"/>
    <property type="project" value="UniProtKB-SubCell"/>
</dbReference>
<comment type="catalytic activity">
    <reaction evidence="8">
        <text>fluoride(in) = fluoride(out)</text>
        <dbReference type="Rhea" id="RHEA:76159"/>
        <dbReference type="ChEBI" id="CHEBI:17051"/>
    </reaction>
    <physiologicalReaction direction="left-to-right" evidence="8">
        <dbReference type="Rhea" id="RHEA:76160"/>
    </physiologicalReaction>
</comment>
<evidence type="ECO:0000313" key="11">
    <source>
        <dbReference type="EMBL" id="GHO46037.1"/>
    </source>
</evidence>
<name>A0A8J3HXL1_9CHLR</name>
<evidence type="ECO:0000256" key="10">
    <source>
        <dbReference type="HAMAP-Rule" id="MF_00454"/>
    </source>
</evidence>
<keyword evidence="10" id="KW-0406">Ion transport</keyword>
<dbReference type="PANTHER" id="PTHR28259:SF1">
    <property type="entry name" value="FLUORIDE EXPORT PROTEIN 1-RELATED"/>
    <property type="match status" value="1"/>
</dbReference>
<dbReference type="Pfam" id="PF02537">
    <property type="entry name" value="CRCB"/>
    <property type="match status" value="1"/>
</dbReference>
<dbReference type="HAMAP" id="MF_00454">
    <property type="entry name" value="FluC"/>
    <property type="match status" value="1"/>
</dbReference>
<dbReference type="PANTHER" id="PTHR28259">
    <property type="entry name" value="FLUORIDE EXPORT PROTEIN 1-RELATED"/>
    <property type="match status" value="1"/>
</dbReference>
<feature type="transmembrane region" description="Helical" evidence="10">
    <location>
        <begin position="73"/>
        <end position="99"/>
    </location>
</feature>
<keyword evidence="5 10" id="KW-0472">Membrane</keyword>
<evidence type="ECO:0000256" key="6">
    <source>
        <dbReference type="ARBA" id="ARBA00023303"/>
    </source>
</evidence>
<evidence type="ECO:0000256" key="1">
    <source>
        <dbReference type="ARBA" id="ARBA00004651"/>
    </source>
</evidence>
<keyword evidence="10" id="KW-0813">Transport</keyword>
<keyword evidence="3 10" id="KW-0812">Transmembrane</keyword>
<evidence type="ECO:0000313" key="12">
    <source>
        <dbReference type="Proteomes" id="UP000612362"/>
    </source>
</evidence>
<evidence type="ECO:0000256" key="5">
    <source>
        <dbReference type="ARBA" id="ARBA00023136"/>
    </source>
</evidence>
<reference evidence="11" key="1">
    <citation type="submission" date="2020-10" db="EMBL/GenBank/DDBJ databases">
        <title>Taxonomic study of unclassified bacteria belonging to the class Ktedonobacteria.</title>
        <authorList>
            <person name="Yabe S."/>
            <person name="Wang C.M."/>
            <person name="Zheng Y."/>
            <person name="Sakai Y."/>
            <person name="Cavaletti L."/>
            <person name="Monciardini P."/>
            <person name="Donadio S."/>
        </authorList>
    </citation>
    <scope>NUCLEOTIDE SEQUENCE</scope>
    <source>
        <strain evidence="11">SOSP1-1</strain>
    </source>
</reference>
<keyword evidence="10" id="KW-0479">Metal-binding</keyword>
<evidence type="ECO:0000256" key="9">
    <source>
        <dbReference type="ARBA" id="ARBA00049940"/>
    </source>
</evidence>
<comment type="caution">
    <text evidence="11">The sequence shown here is derived from an EMBL/GenBank/DDBJ whole genome shotgun (WGS) entry which is preliminary data.</text>
</comment>
<sequence length="175" mass="19168">MNTLSTRRRLLAVFAGGFCGALARALLSVLIQSHLGSGWPYDILLINLSGALLLAFCTVLADATTLLAPTRRLFVNVGFIGAYTTFSSLAMGDVLLLAHGDWLPAFLYLILSIVGGCIVILLGDWLGQLFLQRVRHRAHKVASRPLTRPLSDQSGVVDIDDDLLLPEQDARRWRQ</sequence>
<feature type="transmembrane region" description="Helical" evidence="10">
    <location>
        <begin position="105"/>
        <end position="127"/>
    </location>
</feature>
<dbReference type="GO" id="GO:0140114">
    <property type="term" value="P:cellular detoxification of fluoride"/>
    <property type="evidence" value="ECO:0007669"/>
    <property type="project" value="UniProtKB-UniRule"/>
</dbReference>
<keyword evidence="4 10" id="KW-1133">Transmembrane helix</keyword>
<dbReference type="RefSeq" id="WP_220195442.1">
    <property type="nucleotide sequence ID" value="NZ_BNJF01000002.1"/>
</dbReference>
<evidence type="ECO:0000256" key="2">
    <source>
        <dbReference type="ARBA" id="ARBA00022475"/>
    </source>
</evidence>
<proteinExistence type="inferred from homology"/>
<evidence type="ECO:0000256" key="7">
    <source>
        <dbReference type="ARBA" id="ARBA00035120"/>
    </source>
</evidence>
<dbReference type="InterPro" id="IPR003691">
    <property type="entry name" value="FluC"/>
</dbReference>
<comment type="activity regulation">
    <text evidence="10">Na(+) is not transported, but it plays an essential structural role and its presence is essential for fluoride channel function.</text>
</comment>
<dbReference type="GO" id="GO:0046872">
    <property type="term" value="F:metal ion binding"/>
    <property type="evidence" value="ECO:0007669"/>
    <property type="project" value="UniProtKB-KW"/>
</dbReference>
<organism evidence="11 12">
    <name type="scientific">Ktedonospora formicarum</name>
    <dbReference type="NCBI Taxonomy" id="2778364"/>
    <lineage>
        <taxon>Bacteria</taxon>
        <taxon>Bacillati</taxon>
        <taxon>Chloroflexota</taxon>
        <taxon>Ktedonobacteria</taxon>
        <taxon>Ktedonobacterales</taxon>
        <taxon>Ktedonobacteraceae</taxon>
        <taxon>Ktedonospora</taxon>
    </lineage>
</organism>
<dbReference type="AlphaFoldDB" id="A0A8J3HXL1"/>
<protein>
    <recommendedName>
        <fullName evidence="10">Fluoride-specific ion channel FluC</fullName>
    </recommendedName>
</protein>
<comment type="subcellular location">
    <subcellularLocation>
        <location evidence="1 10">Cell membrane</location>
        <topology evidence="1 10">Multi-pass membrane protein</topology>
    </subcellularLocation>
</comment>
<evidence type="ECO:0000256" key="4">
    <source>
        <dbReference type="ARBA" id="ARBA00022989"/>
    </source>
</evidence>
<feature type="binding site" evidence="10">
    <location>
        <position position="84"/>
    </location>
    <ligand>
        <name>Na(+)</name>
        <dbReference type="ChEBI" id="CHEBI:29101"/>
        <note>structural</note>
    </ligand>
</feature>
<comment type="function">
    <text evidence="9 10">Fluoride-specific ion channel. Important for reducing fluoride concentration in the cell, thus reducing its toxicity.</text>
</comment>
<dbReference type="Proteomes" id="UP000612362">
    <property type="component" value="Unassembled WGS sequence"/>
</dbReference>
<evidence type="ECO:0000256" key="3">
    <source>
        <dbReference type="ARBA" id="ARBA00022692"/>
    </source>
</evidence>
<dbReference type="GO" id="GO:0062054">
    <property type="term" value="F:fluoride channel activity"/>
    <property type="evidence" value="ECO:0007669"/>
    <property type="project" value="UniProtKB-UniRule"/>
</dbReference>
<gene>
    <name evidence="10" type="primary">fluC</name>
    <name evidence="10" type="synonym">crcB</name>
    <name evidence="11" type="ORF">KSX_42000</name>
</gene>
<accession>A0A8J3HXL1</accession>
<keyword evidence="2 10" id="KW-1003">Cell membrane</keyword>
<dbReference type="EMBL" id="BNJF01000002">
    <property type="protein sequence ID" value="GHO46037.1"/>
    <property type="molecule type" value="Genomic_DNA"/>
</dbReference>
<feature type="binding site" evidence="10">
    <location>
        <position position="81"/>
    </location>
    <ligand>
        <name>Na(+)</name>
        <dbReference type="ChEBI" id="CHEBI:29101"/>
        <note>structural</note>
    </ligand>
</feature>
<feature type="transmembrane region" description="Helical" evidence="10">
    <location>
        <begin position="43"/>
        <end position="61"/>
    </location>
</feature>
<keyword evidence="12" id="KW-1185">Reference proteome</keyword>
<comment type="similarity">
    <text evidence="7 10">Belongs to the fluoride channel Fluc/FEX (TC 1.A.43) family.</text>
</comment>